<dbReference type="Proteomes" id="UP000177515">
    <property type="component" value="Chromosome 2"/>
</dbReference>
<organism evidence="4 5">
    <name type="scientific">Cupriavidus malaysiensis</name>
    <dbReference type="NCBI Taxonomy" id="367825"/>
    <lineage>
        <taxon>Bacteria</taxon>
        <taxon>Pseudomonadati</taxon>
        <taxon>Pseudomonadota</taxon>
        <taxon>Betaproteobacteria</taxon>
        <taxon>Burkholderiales</taxon>
        <taxon>Burkholderiaceae</taxon>
        <taxon>Cupriavidus</taxon>
    </lineage>
</organism>
<dbReference type="InterPro" id="IPR024030">
    <property type="entry name" value="AIR_synthase-rel_sll0787"/>
</dbReference>
<dbReference type="Pfam" id="PF02769">
    <property type="entry name" value="AIRS_C"/>
    <property type="match status" value="1"/>
</dbReference>
<dbReference type="InterPro" id="IPR036676">
    <property type="entry name" value="PurM-like_C_sf"/>
</dbReference>
<evidence type="ECO:0000256" key="1">
    <source>
        <dbReference type="ARBA" id="ARBA00022977"/>
    </source>
</evidence>
<feature type="domain" description="PurM-like C-terminal" evidence="3">
    <location>
        <begin position="199"/>
        <end position="302"/>
    </location>
</feature>
<dbReference type="PIRSF" id="PIRSF036540">
    <property type="entry name" value="UCP036540_AIR"/>
    <property type="match status" value="1"/>
</dbReference>
<dbReference type="InterPro" id="IPR016188">
    <property type="entry name" value="PurM-like_N"/>
</dbReference>
<accession>A0ABN4TRY7</accession>
<dbReference type="Pfam" id="PF00586">
    <property type="entry name" value="AIRS"/>
    <property type="match status" value="1"/>
</dbReference>
<dbReference type="InterPro" id="IPR011413">
    <property type="entry name" value="UCP036540_AIR"/>
</dbReference>
<dbReference type="PANTHER" id="PTHR30270:SF0">
    <property type="entry name" value="THIAMINE-MONOPHOSPHATE KINASE"/>
    <property type="match status" value="1"/>
</dbReference>
<sequence length="341" mass="35150">MSAATLADLLRASRGFGHKTDIAGLLARLQQALPAGAQAEARGILLGDDCAAIADGDSHLLFAIEGMVGDFLRAMPWFAGYSAVMVNVSDIYAMGGRPLAVVDAIWSEGLDPADEVVRGMAAAAAAYGVPLVGGHSNARSDGPQLAVAILGRARRLLTSFGARPGQRLLMAVDLRGRFEEPYPYWNATTGVPGARLRADLELLPALAEDGLCAAAKDISMAGAVGTALMLMECSGVGGTIDLDALPIPPGVPLPRWLSAFPSYGFLLAVDAADAATVAARFHARGLACAEIGMLDASRRVTIAQAGERALLWDFGCEPFILPRPAAAGLPPAGIDAVPLGA</sequence>
<dbReference type="Gene3D" id="3.30.1330.10">
    <property type="entry name" value="PurM-like, N-terminal domain"/>
    <property type="match status" value="1"/>
</dbReference>
<evidence type="ECO:0000313" key="4">
    <source>
        <dbReference type="EMBL" id="AOZ10012.1"/>
    </source>
</evidence>
<evidence type="ECO:0000259" key="3">
    <source>
        <dbReference type="Pfam" id="PF02769"/>
    </source>
</evidence>
<dbReference type="CDD" id="cd02192">
    <property type="entry name" value="PurM-like3"/>
    <property type="match status" value="1"/>
</dbReference>
<keyword evidence="5" id="KW-1185">Reference proteome</keyword>
<proteinExistence type="predicted"/>
<dbReference type="InterPro" id="IPR006283">
    <property type="entry name" value="ThiL-like"/>
</dbReference>
<dbReference type="InterPro" id="IPR010918">
    <property type="entry name" value="PurM-like_C_dom"/>
</dbReference>
<dbReference type="NCBIfam" id="TIGR04049">
    <property type="entry name" value="AIR_rel_sll0787"/>
    <property type="match status" value="1"/>
</dbReference>
<evidence type="ECO:0008006" key="6">
    <source>
        <dbReference type="Google" id="ProtNLM"/>
    </source>
</evidence>
<feature type="domain" description="PurM-like N-terminal" evidence="2">
    <location>
        <begin position="47"/>
        <end position="152"/>
    </location>
</feature>
<dbReference type="SUPFAM" id="SSF55326">
    <property type="entry name" value="PurM N-terminal domain-like"/>
    <property type="match status" value="1"/>
</dbReference>
<dbReference type="Gene3D" id="3.90.650.10">
    <property type="entry name" value="PurM-like C-terminal domain"/>
    <property type="match status" value="1"/>
</dbReference>
<evidence type="ECO:0000259" key="2">
    <source>
        <dbReference type="Pfam" id="PF00586"/>
    </source>
</evidence>
<protein>
    <recommendedName>
        <fullName evidence="6">Sll0787 family AIR synthase-like protein</fullName>
    </recommendedName>
</protein>
<dbReference type="EMBL" id="CP017755">
    <property type="protein sequence ID" value="AOZ10012.1"/>
    <property type="molecule type" value="Genomic_DNA"/>
</dbReference>
<dbReference type="RefSeq" id="WP_071072544.1">
    <property type="nucleotide sequence ID" value="NZ_CP017755.1"/>
</dbReference>
<gene>
    <name evidence="4" type="ORF">BKK80_30575</name>
</gene>
<dbReference type="InterPro" id="IPR036921">
    <property type="entry name" value="PurM-like_N_sf"/>
</dbReference>
<name>A0ABN4TRY7_9BURK</name>
<dbReference type="SUPFAM" id="SSF56042">
    <property type="entry name" value="PurM C-terminal domain-like"/>
    <property type="match status" value="1"/>
</dbReference>
<dbReference type="PANTHER" id="PTHR30270">
    <property type="entry name" value="THIAMINE-MONOPHOSPHATE KINASE"/>
    <property type="match status" value="1"/>
</dbReference>
<evidence type="ECO:0000313" key="5">
    <source>
        <dbReference type="Proteomes" id="UP000177515"/>
    </source>
</evidence>
<keyword evidence="1" id="KW-0784">Thiamine biosynthesis</keyword>
<reference evidence="4 5" key="1">
    <citation type="submission" date="2016-10" db="EMBL/GenBank/DDBJ databases">
        <title>Complete genome sequences of three Cupriavidus strains isolated from various Malaysian environments.</title>
        <authorList>
            <person name="Abdullah A.A.-A."/>
            <person name="Shafie N.A.H."/>
            <person name="Lau N.S."/>
        </authorList>
    </citation>
    <scope>NUCLEOTIDE SEQUENCE [LARGE SCALE GENOMIC DNA]</scope>
    <source>
        <strain evidence="4 5">USMAA1020</strain>
    </source>
</reference>